<evidence type="ECO:0000259" key="1">
    <source>
        <dbReference type="Pfam" id="PF06202"/>
    </source>
</evidence>
<dbReference type="InterPro" id="IPR008928">
    <property type="entry name" value="6-hairpin_glycosidase_sf"/>
</dbReference>
<dbReference type="GO" id="GO:0004134">
    <property type="term" value="F:4-alpha-glucanotransferase activity"/>
    <property type="evidence" value="ECO:0007669"/>
    <property type="project" value="InterPro"/>
</dbReference>
<dbReference type="AlphaFoldDB" id="M2PB20"/>
<protein>
    <submittedName>
        <fullName evidence="3">Putative glycogen debranching enzyme, archaeal type</fullName>
    </submittedName>
</protein>
<dbReference type="Gene3D" id="1.50.10.10">
    <property type="match status" value="1"/>
</dbReference>
<dbReference type="Pfam" id="PF06202">
    <property type="entry name" value="GDE_C"/>
    <property type="match status" value="1"/>
</dbReference>
<gene>
    <name evidence="3" type="ORF">HMPREF9943_00167</name>
</gene>
<accession>M2PB20</accession>
<dbReference type="InterPro" id="IPR024742">
    <property type="entry name" value="Glycogen_debranch_N"/>
</dbReference>
<reference evidence="3 4" key="1">
    <citation type="submission" date="2013-02" db="EMBL/GenBank/DDBJ databases">
        <title>The Genome Sequence of Lactobacillus catenaformis F0143.</title>
        <authorList>
            <consortium name="The Broad Institute Genome Sequencing Platform"/>
            <person name="Earl A."/>
            <person name="Ward D."/>
            <person name="Feldgarden M."/>
            <person name="Gevers D."/>
            <person name="Izard J."/>
            <person name="Blanton J.M."/>
            <person name="Mathney J."/>
            <person name="Dewhirst F.E."/>
            <person name="Young S.K."/>
            <person name="Zeng Q."/>
            <person name="Gargeya S."/>
            <person name="Fitzgerald M."/>
            <person name="Haas B."/>
            <person name="Abouelleil A."/>
            <person name="Alvarado L."/>
            <person name="Arachchi H.M."/>
            <person name="Berlin A."/>
            <person name="Chapman S.B."/>
            <person name="Gearin G."/>
            <person name="Goldberg J."/>
            <person name="Griggs A."/>
            <person name="Gujja S."/>
            <person name="Hansen M."/>
            <person name="Heiman D."/>
            <person name="Howarth C."/>
            <person name="Larimer J."/>
            <person name="Lui A."/>
            <person name="MacDonald P.J.P."/>
            <person name="McCowen C."/>
            <person name="Montmayeur A."/>
            <person name="Murphy C."/>
            <person name="Neiman D."/>
            <person name="Pearson M."/>
            <person name="Priest M."/>
            <person name="Roberts A."/>
            <person name="Saif S."/>
            <person name="Shea T."/>
            <person name="Sisk P."/>
            <person name="Stolte C."/>
            <person name="Sykes S."/>
            <person name="Wortman J."/>
            <person name="Nusbaum C."/>
            <person name="Birren B."/>
        </authorList>
    </citation>
    <scope>NUCLEOTIDE SEQUENCE [LARGE SCALE GENOMIC DNA]</scope>
    <source>
        <strain evidence="3 4">OT 569</strain>
    </source>
</reference>
<evidence type="ECO:0000313" key="4">
    <source>
        <dbReference type="Proteomes" id="UP000011758"/>
    </source>
</evidence>
<dbReference type="EMBL" id="AGEJ01000003">
    <property type="protein sequence ID" value="EMD17547.1"/>
    <property type="molecule type" value="Genomic_DNA"/>
</dbReference>
<dbReference type="InterPro" id="IPR032790">
    <property type="entry name" value="GDE_C"/>
</dbReference>
<comment type="caution">
    <text evidence="3">The sequence shown here is derived from an EMBL/GenBank/DDBJ whole genome shotgun (WGS) entry which is preliminary data.</text>
</comment>
<dbReference type="GO" id="GO:0005980">
    <property type="term" value="P:glycogen catabolic process"/>
    <property type="evidence" value="ECO:0007669"/>
    <property type="project" value="InterPro"/>
</dbReference>
<keyword evidence="4" id="KW-1185">Reference proteome</keyword>
<name>M2PB20_9FIRM</name>
<dbReference type="PANTHER" id="PTHR10569">
    <property type="entry name" value="GLYCOGEN DEBRANCHING ENZYME"/>
    <property type="match status" value="1"/>
</dbReference>
<feature type="domain" description="Glycogen debranching enzyme C-terminal" evidence="1">
    <location>
        <begin position="259"/>
        <end position="614"/>
    </location>
</feature>
<evidence type="ECO:0000313" key="3">
    <source>
        <dbReference type="EMBL" id="EMD17547.1"/>
    </source>
</evidence>
<dbReference type="Proteomes" id="UP000011758">
    <property type="component" value="Unassembled WGS sequence"/>
</dbReference>
<dbReference type="RefSeq" id="WP_004801178.1">
    <property type="nucleotide sequence ID" value="NZ_AUGJ01000001.1"/>
</dbReference>
<proteinExistence type="predicted"/>
<evidence type="ECO:0000259" key="2">
    <source>
        <dbReference type="Pfam" id="PF12439"/>
    </source>
</evidence>
<dbReference type="PANTHER" id="PTHR10569:SF2">
    <property type="entry name" value="GLYCOGEN DEBRANCHING ENZYME"/>
    <property type="match status" value="1"/>
</dbReference>
<dbReference type="Pfam" id="PF12439">
    <property type="entry name" value="GDE_N"/>
    <property type="match status" value="1"/>
</dbReference>
<dbReference type="STRING" id="999415.HMPREF9943_00167"/>
<dbReference type="PATRIC" id="fig|999415.3.peg.168"/>
<dbReference type="GO" id="GO:0004135">
    <property type="term" value="F:amylo-alpha-1,6-glucosidase activity"/>
    <property type="evidence" value="ECO:0007669"/>
    <property type="project" value="InterPro"/>
</dbReference>
<organism evidence="3 4">
    <name type="scientific">Eggerthia catenaformis OT 569 = DSM 20559</name>
    <dbReference type="NCBI Taxonomy" id="999415"/>
    <lineage>
        <taxon>Bacteria</taxon>
        <taxon>Bacillati</taxon>
        <taxon>Bacillota</taxon>
        <taxon>Erysipelotrichia</taxon>
        <taxon>Erysipelotrichales</taxon>
        <taxon>Coprobacillaceae</taxon>
        <taxon>Eggerthia</taxon>
    </lineage>
</organism>
<dbReference type="InterPro" id="IPR010401">
    <property type="entry name" value="AGL/Gdb1"/>
</dbReference>
<dbReference type="InterPro" id="IPR012341">
    <property type="entry name" value="6hp_glycosidase-like_sf"/>
</dbReference>
<dbReference type="SUPFAM" id="SSF48208">
    <property type="entry name" value="Six-hairpin glycosidases"/>
    <property type="match status" value="1"/>
</dbReference>
<dbReference type="BioCyc" id="ECAT999415-HMP:GTTI-176-MONOMER"/>
<dbReference type="OrthoDB" id="9761875at2"/>
<dbReference type="eggNOG" id="COG3408">
    <property type="taxonomic scope" value="Bacteria"/>
</dbReference>
<sequence length="621" mass="71311">MKRFDINHIPNKEYLLTNGLGGYCYGGLDGQKHSKYHALLNASLNPPVNRLSILGEVREVIQINNQPYPLDSQFLLYTETDNTVSFHYIAAGIAIVKTISMVHQQNTIAIKYNITNSNTSAKLIISPILTLRNHSTVNKKAARTVAFSYQHDVKIIPMNYKDILISMHLSDGVFTNQEKVFSYFYPNDKKRGEEAYDQGISPGYWTIMIPSYTTKEISMICSIEDQYPQDANQIINNEIKRLDHLSFYGDSIMKRLAKTADQFIVKRASTKNYSVIAGYPWFTDWGRDTLISLEGLTLVTGRYDVAKSIIRNFSSTLKNGLAVNMFPDNNKPIYNTVDASLWLIHCCYKYLLYTRDERFILQEMYPLLNTIISSYIEGTDHEIYLDDDFLLHAGKDEDQITWMDVRIDGKAVTPRHGKVVEINALWYHCLKIMNYFSRLTDHNPTYDLLADKTKQSFINKFYDQSRGYLLDVADPDDDSFRPNQLYAIALDFNVLPIELAKPIVEKIKNRLYIGKGLRSLDPSDKRYQKHYQGDLKTRDKAYHQGTSWGFLIGPFLRACLKCGYSHKEVLLLLMPLIESMDEGCINCINEIFDGDAPYTPRGAVNQAWSIAEVLCIYHMIK</sequence>
<feature type="domain" description="Glycogen debranching enzyme bacterial and archaeal type N-terminal" evidence="2">
    <location>
        <begin position="12"/>
        <end position="213"/>
    </location>
</feature>